<evidence type="ECO:0000256" key="1">
    <source>
        <dbReference type="SAM" id="SignalP"/>
    </source>
</evidence>
<keyword evidence="1" id="KW-0732">Signal</keyword>
<reference evidence="2" key="1">
    <citation type="submission" date="2021-01" db="EMBL/GenBank/DDBJ databases">
        <authorList>
            <person name="Corre E."/>
            <person name="Pelletier E."/>
            <person name="Niang G."/>
            <person name="Scheremetjew M."/>
            <person name="Finn R."/>
            <person name="Kale V."/>
            <person name="Holt S."/>
            <person name="Cochrane G."/>
            <person name="Meng A."/>
            <person name="Brown T."/>
            <person name="Cohen L."/>
        </authorList>
    </citation>
    <scope>NUCLEOTIDE SEQUENCE</scope>
</reference>
<feature type="signal peptide" evidence="1">
    <location>
        <begin position="1"/>
        <end position="23"/>
    </location>
</feature>
<dbReference type="PANTHER" id="PTHR36058:SF1">
    <property type="entry name" value="NUCLEOPHOSMIN"/>
    <property type="match status" value="1"/>
</dbReference>
<dbReference type="PANTHER" id="PTHR36058">
    <property type="entry name" value="NUCLEOPHOSMIN"/>
    <property type="match status" value="1"/>
</dbReference>
<evidence type="ECO:0000313" key="2">
    <source>
        <dbReference type="EMBL" id="CAD8850681.1"/>
    </source>
</evidence>
<gene>
    <name evidence="2" type="ORF">NSCI0253_LOCUS25031</name>
</gene>
<protein>
    <submittedName>
        <fullName evidence="2">Uncharacterized protein</fullName>
    </submittedName>
</protein>
<proteinExistence type="predicted"/>
<dbReference type="AlphaFoldDB" id="A0A7S1AEA0"/>
<organism evidence="2">
    <name type="scientific">Noctiluca scintillans</name>
    <name type="common">Sea sparkle</name>
    <name type="synonym">Red tide dinoflagellate</name>
    <dbReference type="NCBI Taxonomy" id="2966"/>
    <lineage>
        <taxon>Eukaryota</taxon>
        <taxon>Sar</taxon>
        <taxon>Alveolata</taxon>
        <taxon>Dinophyceae</taxon>
        <taxon>Noctilucales</taxon>
        <taxon>Noctilucaceae</taxon>
        <taxon>Noctiluca</taxon>
    </lineage>
</organism>
<name>A0A7S1AEA0_NOCSC</name>
<feature type="chain" id="PRO_5030783595" evidence="1">
    <location>
        <begin position="24"/>
        <end position="214"/>
    </location>
</feature>
<dbReference type="EMBL" id="HBFQ01035468">
    <property type="protein sequence ID" value="CAD8850681.1"/>
    <property type="molecule type" value="Transcribed_RNA"/>
</dbReference>
<sequence length="214" mass="24024">MEPRRRGIDILTLLIVGTVSVRSSKDDLVAHIQCQVCELMVSEAHGYVQRHALTSEDDVGDLVDHLCVIKRKEGRWVSSIDLLDSGDSLTVTRQSDVGVCRRECHVGYTACARSLKGKEDTLADMLRAREPLSSMKASLCKASCKRKRAKPQVWEDEVFEKRDAAVVAQEDALPPGMQSYNANDILSMTESDQAAWFADQEHKKMLRDMREAEM</sequence>
<accession>A0A7S1AEA0</accession>